<dbReference type="EMBL" id="CP018477">
    <property type="protein sequence ID" value="ASV73727.1"/>
    <property type="molecule type" value="Genomic_DNA"/>
</dbReference>
<dbReference type="Proteomes" id="UP000215086">
    <property type="component" value="Chromosome"/>
</dbReference>
<dbReference type="AlphaFoldDB" id="A0A286RCT4"/>
<keyword evidence="2" id="KW-1185">Reference proteome</keyword>
<gene>
    <name evidence="1" type="ORF">THTE_1125</name>
</gene>
<dbReference type="KEGG" id="ttf:THTE_1125"/>
<accession>A0A286RCT4</accession>
<proteinExistence type="predicted"/>
<sequence length="56" mass="6284">MPGDREWRIERSTVDVTSTSLREKRTRQAGSSGLNLTFLKTLPGFTRLSWCGNNVG</sequence>
<name>A0A286RCT4_9BACT</name>
<evidence type="ECO:0000313" key="2">
    <source>
        <dbReference type="Proteomes" id="UP000215086"/>
    </source>
</evidence>
<organism evidence="1 2">
    <name type="scientific">Thermogutta terrifontis</name>
    <dbReference type="NCBI Taxonomy" id="1331910"/>
    <lineage>
        <taxon>Bacteria</taxon>
        <taxon>Pseudomonadati</taxon>
        <taxon>Planctomycetota</taxon>
        <taxon>Planctomycetia</taxon>
        <taxon>Pirellulales</taxon>
        <taxon>Thermoguttaceae</taxon>
        <taxon>Thermogutta</taxon>
    </lineage>
</organism>
<evidence type="ECO:0000313" key="1">
    <source>
        <dbReference type="EMBL" id="ASV73727.1"/>
    </source>
</evidence>
<reference evidence="1 2" key="1">
    <citation type="journal article" name="Front. Microbiol.">
        <title>Sugar Metabolism of the First Thermophilic Planctomycete Thermogutta terrifontis: Comparative Genomic and Transcriptomic Approaches.</title>
        <authorList>
            <person name="Elcheninov A.G."/>
            <person name="Menzel P."/>
            <person name="Gudbergsdottir S.R."/>
            <person name="Slesarev A.I."/>
            <person name="Kadnikov V.V."/>
            <person name="Krogh A."/>
            <person name="Bonch-Osmolovskaya E.A."/>
            <person name="Peng X."/>
            <person name="Kublanov I.V."/>
        </authorList>
    </citation>
    <scope>NUCLEOTIDE SEQUENCE [LARGE SCALE GENOMIC DNA]</scope>
    <source>
        <strain evidence="1 2">R1</strain>
    </source>
</reference>
<protein>
    <submittedName>
        <fullName evidence="1">Uncharacterized protein</fullName>
    </submittedName>
</protein>